<organism evidence="2 3">
    <name type="scientific">Paracoccus liaowanqingii</name>
    <dbReference type="NCBI Taxonomy" id="2560053"/>
    <lineage>
        <taxon>Bacteria</taxon>
        <taxon>Pseudomonadati</taxon>
        <taxon>Pseudomonadota</taxon>
        <taxon>Alphaproteobacteria</taxon>
        <taxon>Rhodobacterales</taxon>
        <taxon>Paracoccaceae</taxon>
        <taxon>Paracoccus</taxon>
    </lineage>
</organism>
<dbReference type="Proteomes" id="UP000296374">
    <property type="component" value="Plasmid unnamed8"/>
</dbReference>
<geneLocation type="plasmid" evidence="2 3">
    <name>unnamed8</name>
</geneLocation>
<feature type="region of interest" description="Disordered" evidence="1">
    <location>
        <begin position="1"/>
        <end position="20"/>
    </location>
</feature>
<gene>
    <name evidence="2" type="ORF">E4191_16790</name>
</gene>
<dbReference type="Pfam" id="PF13692">
    <property type="entry name" value="Glyco_trans_1_4"/>
    <property type="match status" value="1"/>
</dbReference>
<dbReference type="Gene3D" id="3.40.50.2000">
    <property type="entry name" value="Glycogen Phosphorylase B"/>
    <property type="match status" value="1"/>
</dbReference>
<sequence>MRVAPNRSKQVFSREDTSTDPELSTRLEEWRLAGCDLLRQHQDEFSALLAPVELEIKRHRHAKAAALAQVAANHAVLWHPGSFASSRLDHLLWRLGSAALPFMAPRPKRPAGPLRVLHVVTQVSVIGGHGRMLWRWIGEDRQNRHSIALTRQTAPLPEPILRAVAAAGGSIDYVNRRIGGILDWARDLQAVFAKADLVVLHVHNQDVIPFVAMSGMAERPPVLLLNHADHVFWVGAGLVDGVISTRVSGHRLNVDRRSIPSDRNFLLPLCLDLPAPWSRTAARQALGLAEEDVVLLTVARAVKFRSLGGTSFADAICPILQADRRVRLIVIGPGKTVDWSAAETHAPGQITVKPETEDTEQFYAAADIYLDSFPFPSITSLLEAGLRGLPIVTRYAFGPGCEVMGADSVGMDTGLMRARSLRDFRHIITELVANQDRRIALGRQTMAEIRRTNMGATWRQELAGIYQAALTLPARIPTLPGNEEPRLDDLDAYLPFVFGTVLTRPSSAARLAHSRELGLKTMPGPQRLAAWGGMALRQEFAFRRGLSSVRNLVPEWLTVRLRMAAG</sequence>
<dbReference type="RefSeq" id="WP_139615634.1">
    <property type="nucleotide sequence ID" value="NZ_CP040759.1"/>
</dbReference>
<evidence type="ECO:0000256" key="1">
    <source>
        <dbReference type="SAM" id="MobiDB-lite"/>
    </source>
</evidence>
<dbReference type="KEGG" id="plia:E4191_16790"/>
<dbReference type="AlphaFoldDB" id="A0A4Y5SSN8"/>
<keyword evidence="2" id="KW-0808">Transferase</keyword>
<reference evidence="3" key="1">
    <citation type="submission" date="2019-05" db="EMBL/GenBank/DDBJ databases">
        <title>Tamlana fucoidanivorans sp. nov., isolated from the surface of algae collected from Fujian province in China.</title>
        <authorList>
            <person name="Li J."/>
        </authorList>
    </citation>
    <scope>NUCLEOTIDE SEQUENCE [LARGE SCALE GENOMIC DNA]</scope>
    <source>
        <strain evidence="3">2251</strain>
        <plasmid evidence="3">unnamed8</plasmid>
    </source>
</reference>
<dbReference type="GO" id="GO:0016740">
    <property type="term" value="F:transferase activity"/>
    <property type="evidence" value="ECO:0007669"/>
    <property type="project" value="UniProtKB-KW"/>
</dbReference>
<protein>
    <submittedName>
        <fullName evidence="2">Glycosyltransferase family 4 protein</fullName>
    </submittedName>
</protein>
<evidence type="ECO:0000313" key="2">
    <source>
        <dbReference type="EMBL" id="QDA35815.1"/>
    </source>
</evidence>
<keyword evidence="2" id="KW-0614">Plasmid</keyword>
<evidence type="ECO:0000313" key="3">
    <source>
        <dbReference type="Proteomes" id="UP000296374"/>
    </source>
</evidence>
<proteinExistence type="predicted"/>
<accession>A0A4Y5SSN8</accession>
<dbReference type="SUPFAM" id="SSF53756">
    <property type="entry name" value="UDP-Glycosyltransferase/glycogen phosphorylase"/>
    <property type="match status" value="1"/>
</dbReference>
<name>A0A4Y5SSN8_9RHOB</name>
<dbReference type="EMBL" id="CP040759">
    <property type="protein sequence ID" value="QDA35815.1"/>
    <property type="molecule type" value="Genomic_DNA"/>
</dbReference>